<dbReference type="Proteomes" id="UP001583280">
    <property type="component" value="Unassembled WGS sequence"/>
</dbReference>
<dbReference type="InterPro" id="IPR001680">
    <property type="entry name" value="WD40_rpt"/>
</dbReference>
<dbReference type="InterPro" id="IPR015943">
    <property type="entry name" value="WD40/YVTN_repeat-like_dom_sf"/>
</dbReference>
<proteinExistence type="predicted"/>
<dbReference type="SUPFAM" id="SSF50978">
    <property type="entry name" value="WD40 repeat-like"/>
    <property type="match status" value="1"/>
</dbReference>
<evidence type="ECO:0000313" key="4">
    <source>
        <dbReference type="EMBL" id="KAL1897799.1"/>
    </source>
</evidence>
<dbReference type="Pfam" id="PF00400">
    <property type="entry name" value="WD40"/>
    <property type="match status" value="1"/>
</dbReference>
<evidence type="ECO:0008006" key="6">
    <source>
        <dbReference type="Google" id="ProtNLM"/>
    </source>
</evidence>
<dbReference type="InterPro" id="IPR019775">
    <property type="entry name" value="WD40_repeat_CS"/>
</dbReference>
<dbReference type="PANTHER" id="PTHR19848">
    <property type="entry name" value="WD40 REPEAT PROTEIN"/>
    <property type="match status" value="1"/>
</dbReference>
<keyword evidence="1 3" id="KW-0853">WD repeat</keyword>
<dbReference type="PROSITE" id="PS50082">
    <property type="entry name" value="WD_REPEATS_2"/>
    <property type="match status" value="1"/>
</dbReference>
<feature type="repeat" description="WD" evidence="3">
    <location>
        <begin position="192"/>
        <end position="233"/>
    </location>
</feature>
<evidence type="ECO:0000313" key="5">
    <source>
        <dbReference type="Proteomes" id="UP001583280"/>
    </source>
</evidence>
<sequence length="309" mass="34764">MTLDELYVLIESFKDLEKEDVKQAVSLCVSFLTVHENVVSFVHQSAKDYFLEKAIGKILPFGIPHQHQTIFLRLLDILQKELRRDIYNLTAPGCLIEEVSVPKPDPLAAIGYSCFFWVGHLDDSSSKGMVSKNDKILTFLSEKYLQWLEALSLLKGISIAGRGMEKLKSYSPDWIELKPEVEANWNVCLRTPEGHHQEVTPVVFSNDGQRLASGSGDNTVKIWDVTSGVCLRTLEGRHGKVTSAVLSTSVQPLLSPSFVDQLPSRHSEFDNYCISGDSVWVLQEQKRVLWLPQSYETLSAFRGHGNNLN</sequence>
<dbReference type="PROSITE" id="PS00678">
    <property type="entry name" value="WD_REPEATS_1"/>
    <property type="match status" value="1"/>
</dbReference>
<organism evidence="4 5">
    <name type="scientific">Ceratocystis pirilliformis</name>
    <dbReference type="NCBI Taxonomy" id="259994"/>
    <lineage>
        <taxon>Eukaryota</taxon>
        <taxon>Fungi</taxon>
        <taxon>Dikarya</taxon>
        <taxon>Ascomycota</taxon>
        <taxon>Pezizomycotina</taxon>
        <taxon>Sordariomycetes</taxon>
        <taxon>Hypocreomycetidae</taxon>
        <taxon>Microascales</taxon>
        <taxon>Ceratocystidaceae</taxon>
        <taxon>Ceratocystis</taxon>
    </lineage>
</organism>
<evidence type="ECO:0000256" key="1">
    <source>
        <dbReference type="ARBA" id="ARBA00022574"/>
    </source>
</evidence>
<reference evidence="4 5" key="1">
    <citation type="journal article" date="2024" name="IMA Fungus">
        <title>IMA Genome - F19 : A genome assembly and annotation guide to empower mycologists, including annotated draft genome sequences of Ceratocystis pirilliformis, Diaporthe australafricana, Fusarium ophioides, Paecilomyces lecythidis, and Sporothrix stenoceras.</title>
        <authorList>
            <person name="Aylward J."/>
            <person name="Wilson A.M."/>
            <person name="Visagie C.M."/>
            <person name="Spraker J."/>
            <person name="Barnes I."/>
            <person name="Buitendag C."/>
            <person name="Ceriani C."/>
            <person name="Del Mar Angel L."/>
            <person name="du Plessis D."/>
            <person name="Fuchs T."/>
            <person name="Gasser K."/>
            <person name="Kramer D."/>
            <person name="Li W."/>
            <person name="Munsamy K."/>
            <person name="Piso A."/>
            <person name="Price J.L."/>
            <person name="Sonnekus B."/>
            <person name="Thomas C."/>
            <person name="van der Nest A."/>
            <person name="van Dijk A."/>
            <person name="van Heerden A."/>
            <person name="van Vuuren N."/>
            <person name="Yilmaz N."/>
            <person name="Duong T.A."/>
            <person name="van der Merwe N.A."/>
            <person name="Wingfield M.J."/>
            <person name="Wingfield B.D."/>
        </authorList>
    </citation>
    <scope>NUCLEOTIDE SEQUENCE [LARGE SCALE GENOMIC DNA]</scope>
    <source>
        <strain evidence="4 5">CMW 12675</strain>
    </source>
</reference>
<name>A0ABR3ZE58_9PEZI</name>
<dbReference type="Gene3D" id="2.130.10.10">
    <property type="entry name" value="YVTN repeat-like/Quinoprotein amine dehydrogenase"/>
    <property type="match status" value="1"/>
</dbReference>
<accession>A0ABR3ZE58</accession>
<keyword evidence="5" id="KW-1185">Reference proteome</keyword>
<protein>
    <recommendedName>
        <fullName evidence="6">Vegetative incompatibility protein HET-E-1</fullName>
    </recommendedName>
</protein>
<evidence type="ECO:0000256" key="3">
    <source>
        <dbReference type="PROSITE-ProRule" id="PRU00221"/>
    </source>
</evidence>
<evidence type="ECO:0000256" key="2">
    <source>
        <dbReference type="ARBA" id="ARBA00022737"/>
    </source>
</evidence>
<keyword evidence="2" id="KW-0677">Repeat</keyword>
<dbReference type="EMBL" id="JAWDJO010000040">
    <property type="protein sequence ID" value="KAL1897799.1"/>
    <property type="molecule type" value="Genomic_DNA"/>
</dbReference>
<comment type="caution">
    <text evidence="4">The sequence shown here is derived from an EMBL/GenBank/DDBJ whole genome shotgun (WGS) entry which is preliminary data.</text>
</comment>
<dbReference type="PROSITE" id="PS50294">
    <property type="entry name" value="WD_REPEATS_REGION"/>
    <property type="match status" value="1"/>
</dbReference>
<dbReference type="PANTHER" id="PTHR19848:SF8">
    <property type="entry name" value="F-BOX AND WD REPEAT DOMAIN CONTAINING 7"/>
    <property type="match status" value="1"/>
</dbReference>
<dbReference type="SMART" id="SM00320">
    <property type="entry name" value="WD40"/>
    <property type="match status" value="1"/>
</dbReference>
<dbReference type="InterPro" id="IPR036322">
    <property type="entry name" value="WD40_repeat_dom_sf"/>
</dbReference>
<gene>
    <name evidence="4" type="ORF">Cpir12675_002226</name>
</gene>